<keyword evidence="2" id="KW-1185">Reference proteome</keyword>
<protein>
    <submittedName>
        <fullName evidence="1">11046_t:CDS:1</fullName>
    </submittedName>
</protein>
<comment type="caution">
    <text evidence="1">The sequence shown here is derived from an EMBL/GenBank/DDBJ whole genome shotgun (WGS) entry which is preliminary data.</text>
</comment>
<gene>
    <name evidence="1" type="ORF">ACOLOM_LOCUS1938</name>
</gene>
<organism evidence="1 2">
    <name type="scientific">Acaulospora colombiana</name>
    <dbReference type="NCBI Taxonomy" id="27376"/>
    <lineage>
        <taxon>Eukaryota</taxon>
        <taxon>Fungi</taxon>
        <taxon>Fungi incertae sedis</taxon>
        <taxon>Mucoromycota</taxon>
        <taxon>Glomeromycotina</taxon>
        <taxon>Glomeromycetes</taxon>
        <taxon>Diversisporales</taxon>
        <taxon>Acaulosporaceae</taxon>
        <taxon>Acaulospora</taxon>
    </lineage>
</organism>
<dbReference type="Proteomes" id="UP000789525">
    <property type="component" value="Unassembled WGS sequence"/>
</dbReference>
<reference evidence="1" key="1">
    <citation type="submission" date="2021-06" db="EMBL/GenBank/DDBJ databases">
        <authorList>
            <person name="Kallberg Y."/>
            <person name="Tangrot J."/>
            <person name="Rosling A."/>
        </authorList>
    </citation>
    <scope>NUCLEOTIDE SEQUENCE</scope>
    <source>
        <strain evidence="1">CL356</strain>
    </source>
</reference>
<accession>A0ACA9KLH9</accession>
<evidence type="ECO:0000313" key="2">
    <source>
        <dbReference type="Proteomes" id="UP000789525"/>
    </source>
</evidence>
<dbReference type="EMBL" id="CAJVPT010002358">
    <property type="protein sequence ID" value="CAG8479690.1"/>
    <property type="molecule type" value="Genomic_DNA"/>
</dbReference>
<proteinExistence type="predicted"/>
<feature type="non-terminal residue" evidence="1">
    <location>
        <position position="1"/>
    </location>
</feature>
<sequence length="127" mass="14997">YWDAFDELQKENPSEMRAHVMKPRLNTTYNVEDHFDFQYIHIVFSHLLDEYEFPKNRLVQPHAEGWYAVNIWGILIDKAFLNVPSIDLVRGETCSVASSNRSYDDEMYMVKGNRKALGIEFMVLFKT</sequence>
<evidence type="ECO:0000313" key="1">
    <source>
        <dbReference type="EMBL" id="CAG8479690.1"/>
    </source>
</evidence>
<name>A0ACA9KLH9_9GLOM</name>